<accession>A0A6I6UUX4</accession>
<name>A0A6I6UUX4_9BACI</name>
<dbReference type="AlphaFoldDB" id="A0A6I6UUX4"/>
<protein>
    <submittedName>
        <fullName evidence="2">Uncharacterized protein</fullName>
    </submittedName>
</protein>
<evidence type="ECO:0000313" key="3">
    <source>
        <dbReference type="Proteomes" id="UP000465062"/>
    </source>
</evidence>
<geneLocation type="plasmid" evidence="2 3">
    <name>p6</name>
</geneLocation>
<dbReference type="EMBL" id="CP047395">
    <property type="protein sequence ID" value="QHE63939.1"/>
    <property type="molecule type" value="Genomic_DNA"/>
</dbReference>
<organism evidence="2 3">
    <name type="scientific">Rossellomorea vietnamensis</name>
    <dbReference type="NCBI Taxonomy" id="218284"/>
    <lineage>
        <taxon>Bacteria</taxon>
        <taxon>Bacillati</taxon>
        <taxon>Bacillota</taxon>
        <taxon>Bacilli</taxon>
        <taxon>Bacillales</taxon>
        <taxon>Bacillaceae</taxon>
        <taxon>Rossellomorea</taxon>
    </lineage>
</organism>
<reference evidence="2 3" key="1">
    <citation type="submission" date="2019-06" db="EMBL/GenBank/DDBJ databases">
        <title>An operon consisting of a P-type ATPase gene and a transcriptional regular gene given the different cadmium resistance in Bacillus vietamensis 151-6 and Bacillus marisflavi 151-25.</title>
        <authorList>
            <person name="Yu X."/>
        </authorList>
    </citation>
    <scope>NUCLEOTIDE SEQUENCE [LARGE SCALE GENOMIC DNA]</scope>
    <source>
        <strain evidence="2 3">151-6</strain>
        <plasmid evidence="2 3">p6</plasmid>
    </source>
</reference>
<keyword evidence="1" id="KW-0732">Signal</keyword>
<feature type="signal peptide" evidence="1">
    <location>
        <begin position="1"/>
        <end position="24"/>
    </location>
</feature>
<evidence type="ECO:0000313" key="2">
    <source>
        <dbReference type="EMBL" id="QHE63939.1"/>
    </source>
</evidence>
<proteinExistence type="predicted"/>
<evidence type="ECO:0000256" key="1">
    <source>
        <dbReference type="SAM" id="SignalP"/>
    </source>
</evidence>
<dbReference type="KEGG" id="bvq:FHE72_23395"/>
<feature type="chain" id="PRO_5038525630" evidence="1">
    <location>
        <begin position="25"/>
        <end position="49"/>
    </location>
</feature>
<keyword evidence="2" id="KW-0614">Plasmid</keyword>
<dbReference type="RefSeq" id="WP_159363362.1">
    <property type="nucleotide sequence ID" value="NZ_CP047395.1"/>
</dbReference>
<dbReference type="Proteomes" id="UP000465062">
    <property type="component" value="Plasmid p6"/>
</dbReference>
<gene>
    <name evidence="2" type="ORF">FHE72_23395</name>
</gene>
<sequence>MKVKKILASLVLTGALLFVGTISAAADEKAATAPVTTYSVQDPGTGGGF</sequence>